<feature type="compositionally biased region" description="Polar residues" evidence="1">
    <location>
        <begin position="192"/>
        <end position="204"/>
    </location>
</feature>
<organism evidence="3 4">
    <name type="scientific">Eleusine coracana subsp. coracana</name>
    <dbReference type="NCBI Taxonomy" id="191504"/>
    <lineage>
        <taxon>Eukaryota</taxon>
        <taxon>Viridiplantae</taxon>
        <taxon>Streptophyta</taxon>
        <taxon>Embryophyta</taxon>
        <taxon>Tracheophyta</taxon>
        <taxon>Spermatophyta</taxon>
        <taxon>Magnoliopsida</taxon>
        <taxon>Liliopsida</taxon>
        <taxon>Poales</taxon>
        <taxon>Poaceae</taxon>
        <taxon>PACMAD clade</taxon>
        <taxon>Chloridoideae</taxon>
        <taxon>Cynodonteae</taxon>
        <taxon>Eleusininae</taxon>
        <taxon>Eleusine</taxon>
    </lineage>
</organism>
<comment type="caution">
    <text evidence="3">The sequence shown here is derived from an EMBL/GenBank/DDBJ whole genome shotgun (WGS) entry which is preliminary data.</text>
</comment>
<evidence type="ECO:0000313" key="4">
    <source>
        <dbReference type="Proteomes" id="UP001054889"/>
    </source>
</evidence>
<gene>
    <name evidence="3" type="primary">ga13665</name>
    <name evidence="3" type="ORF">PR202_ga13665</name>
</gene>
<dbReference type="Pfam" id="PF02213">
    <property type="entry name" value="GYF"/>
    <property type="match status" value="1"/>
</dbReference>
<feature type="compositionally biased region" description="Polar residues" evidence="1">
    <location>
        <begin position="38"/>
        <end position="49"/>
    </location>
</feature>
<dbReference type="Proteomes" id="UP001054889">
    <property type="component" value="Unassembled WGS sequence"/>
</dbReference>
<reference evidence="3" key="2">
    <citation type="submission" date="2021-12" db="EMBL/GenBank/DDBJ databases">
        <title>Resequencing data analysis of finger millet.</title>
        <authorList>
            <person name="Hatakeyama M."/>
            <person name="Aluri S."/>
            <person name="Balachadran M.T."/>
            <person name="Sivarajan S.R."/>
            <person name="Poveda L."/>
            <person name="Shimizu-Inatsugi R."/>
            <person name="Schlapbach R."/>
            <person name="Sreeman S.M."/>
            <person name="Shimizu K.K."/>
        </authorList>
    </citation>
    <scope>NUCLEOTIDE SEQUENCE</scope>
</reference>
<dbReference type="PROSITE" id="PS50829">
    <property type="entry name" value="GYF"/>
    <property type="match status" value="1"/>
</dbReference>
<dbReference type="PANTHER" id="PTHR47471:SF2">
    <property type="entry name" value="GYF DOMAIN-CONTAINING PROTEIN"/>
    <property type="match status" value="1"/>
</dbReference>
<dbReference type="InterPro" id="IPR035445">
    <property type="entry name" value="GYF-like_dom_sf"/>
</dbReference>
<dbReference type="SUPFAM" id="SSF55277">
    <property type="entry name" value="GYF domain"/>
    <property type="match status" value="1"/>
</dbReference>
<reference evidence="3" key="1">
    <citation type="journal article" date="2018" name="DNA Res.">
        <title>Multiple hybrid de novo genome assembly of finger millet, an orphan allotetraploid crop.</title>
        <authorList>
            <person name="Hatakeyama M."/>
            <person name="Aluri S."/>
            <person name="Balachadran M.T."/>
            <person name="Sivarajan S.R."/>
            <person name="Patrignani A."/>
            <person name="Gruter S."/>
            <person name="Poveda L."/>
            <person name="Shimizu-Inatsugi R."/>
            <person name="Baeten J."/>
            <person name="Francoijs K.J."/>
            <person name="Nataraja K.N."/>
            <person name="Reddy Y.A.N."/>
            <person name="Phadnis S."/>
            <person name="Ravikumar R.L."/>
            <person name="Schlapbach R."/>
            <person name="Sreeman S.M."/>
            <person name="Shimizu K.K."/>
        </authorList>
    </citation>
    <scope>NUCLEOTIDE SEQUENCE</scope>
</reference>
<feature type="region of interest" description="Disordered" evidence="1">
    <location>
        <begin position="1"/>
        <end position="92"/>
    </location>
</feature>
<sequence>MAGDGGDADDRENADPSRGLAVDAPPPPPDIKEKLNLYSDSPASPQSSLPILGENKEPDSNGIHSNSASISGNGEESDSNAKKRNVFRPSVFDRQAGRHDRWRSDDMEPNSGIVCSVTVIRKSVGEVTILRRETMTNDMTISGILAGVPPVKDNNLVKDTERDSNISRSWNASYLTSHGTRGPGDASLTEPVEQSYTAPQKSQSIGDHIHGSTAKFMQQNNASDQGTKIDEIVDPQGQIQGPFSGSDIIDWFEAGYFGIDLLVSVSSAPPDAPLQLLGDVMPHLREKARPPPGFSTLKPSSVPEPSTLGSAYLGISDYSSINKSDRATEVESHFLESPMSSNIQNPRAETSIATGGMNEWSSNTSENNFVCGNENVNGINYHGAQKAVLERENPFQTERDVISATQAQKDTVQCSSHAKWFPQMVVSSSETLLSQNDDLLPVLFSAEKHQPPAVNSGLQLWADDFESGSVGLTEGLIGIGVQQHHSLAQNQPTLACLNSQTTDPEKFLSEMSQDPPLLNIQQQYLLQPSLQPQKSRMPQPQPSLFSNMLPLRQQEQHLSQVLPDDQLAQPLHYPSYEPTDVSVSSGVTPKSLLEIQAEEQLKAQMELENAVTVAPASVSSIPWSSIVKGSEQLFGDVTKSMGDLKNVNTSSSTRSQSHDLLTEKTLVKSNDRDAATVVVNDASFPLPVPYITQSSAHSHDDSGFVEVNNSRKKRNKAEKSRGSRAKPPTFGPSKPSVISVPVKKDGKQVQQGRDASQREAMDFREWCDNEWTKLTGTNDTSFLEFCIKQPASEAEMLLVDNIGSLDHNRNFIDKFLSYKAFLKIEQMLYAWRKRQAITGVYADCSPSNHGVVGIGRHHLGANAHATRRALVALGA</sequence>
<dbReference type="PANTHER" id="PTHR47471">
    <property type="entry name" value="GYF DOMAIN-CONTAINING PROTEIN"/>
    <property type="match status" value="1"/>
</dbReference>
<dbReference type="InterPro" id="IPR003169">
    <property type="entry name" value="GYF"/>
</dbReference>
<evidence type="ECO:0000313" key="3">
    <source>
        <dbReference type="EMBL" id="GJM96798.1"/>
    </source>
</evidence>
<name>A0AAV5CEV6_ELECO</name>
<feature type="compositionally biased region" description="Polar residues" evidence="1">
    <location>
        <begin position="646"/>
        <end position="655"/>
    </location>
</feature>
<feature type="region of interest" description="Disordered" evidence="1">
    <location>
        <begin position="695"/>
        <end position="757"/>
    </location>
</feature>
<accession>A0AAV5CEV6</accession>
<feature type="domain" description="GYF" evidence="2">
    <location>
        <begin position="227"/>
        <end position="278"/>
    </location>
</feature>
<feature type="compositionally biased region" description="Basic and acidic residues" evidence="1">
    <location>
        <begin position="656"/>
        <end position="665"/>
    </location>
</feature>
<dbReference type="Gene3D" id="3.30.1490.40">
    <property type="match status" value="1"/>
</dbReference>
<protein>
    <recommendedName>
        <fullName evidence="2">GYF domain-containing protein</fullName>
    </recommendedName>
</protein>
<proteinExistence type="predicted"/>
<evidence type="ECO:0000259" key="2">
    <source>
        <dbReference type="PROSITE" id="PS50829"/>
    </source>
</evidence>
<evidence type="ECO:0000256" key="1">
    <source>
        <dbReference type="SAM" id="MobiDB-lite"/>
    </source>
</evidence>
<dbReference type="EMBL" id="BQKI01000006">
    <property type="protein sequence ID" value="GJM96798.1"/>
    <property type="molecule type" value="Genomic_DNA"/>
</dbReference>
<feature type="compositionally biased region" description="Acidic residues" evidence="1">
    <location>
        <begin position="1"/>
        <end position="12"/>
    </location>
</feature>
<feature type="region of interest" description="Disordered" evidence="1">
    <location>
        <begin position="645"/>
        <end position="665"/>
    </location>
</feature>
<dbReference type="AlphaFoldDB" id="A0AAV5CEV6"/>
<feature type="region of interest" description="Disordered" evidence="1">
    <location>
        <begin position="174"/>
        <end position="204"/>
    </location>
</feature>
<dbReference type="SMART" id="SM00444">
    <property type="entry name" value="GYF"/>
    <property type="match status" value="1"/>
</dbReference>
<feature type="compositionally biased region" description="Polar residues" evidence="1">
    <location>
        <begin position="62"/>
        <end position="74"/>
    </location>
</feature>
<keyword evidence="4" id="KW-1185">Reference proteome</keyword>